<dbReference type="InterPro" id="IPR029787">
    <property type="entry name" value="Nucleotide_cyclase"/>
</dbReference>
<feature type="domain" description="GGDEF" evidence="5">
    <location>
        <begin position="1196"/>
        <end position="1330"/>
    </location>
</feature>
<reference evidence="6 7" key="1">
    <citation type="submission" date="2018-11" db="EMBL/GenBank/DDBJ databases">
        <title>Whole genome sequencing of an environmental sample.</title>
        <authorList>
            <person name="Sarangi A.N."/>
            <person name="Singh D."/>
            <person name="Tripathy S."/>
        </authorList>
    </citation>
    <scope>NUCLEOTIDE SEQUENCE [LARGE SCALE GENOMIC DNA]</scope>
    <source>
        <strain evidence="6 7">Lakshadweep</strain>
    </source>
</reference>
<feature type="domain" description="PAS" evidence="3">
    <location>
        <begin position="360"/>
        <end position="432"/>
    </location>
</feature>
<dbReference type="CDD" id="cd01949">
    <property type="entry name" value="GGDEF"/>
    <property type="match status" value="1"/>
</dbReference>
<dbReference type="InterPro" id="IPR016132">
    <property type="entry name" value="Phyto_chromo_attachment"/>
</dbReference>
<dbReference type="SMART" id="SM00267">
    <property type="entry name" value="GGDEF"/>
    <property type="match status" value="1"/>
</dbReference>
<dbReference type="SUPFAM" id="SSF55785">
    <property type="entry name" value="PYP-like sensor domain (PAS domain)"/>
    <property type="match status" value="6"/>
</dbReference>
<dbReference type="InterPro" id="IPR000700">
    <property type="entry name" value="PAS-assoc_C"/>
</dbReference>
<dbReference type="SMART" id="SM00065">
    <property type="entry name" value="GAF"/>
    <property type="match status" value="2"/>
</dbReference>
<dbReference type="OrthoDB" id="9812260at2"/>
<dbReference type="PANTHER" id="PTHR44757">
    <property type="entry name" value="DIGUANYLATE CYCLASE DGCP"/>
    <property type="match status" value="1"/>
</dbReference>
<dbReference type="InterPro" id="IPR029016">
    <property type="entry name" value="GAF-like_dom_sf"/>
</dbReference>
<organism evidence="6 7">
    <name type="scientific">Leptolyngbya iicbica LK</name>
    <dbReference type="NCBI Taxonomy" id="2294035"/>
    <lineage>
        <taxon>Bacteria</taxon>
        <taxon>Bacillati</taxon>
        <taxon>Cyanobacteriota</taxon>
        <taxon>Cyanophyceae</taxon>
        <taxon>Leptolyngbyales</taxon>
        <taxon>Leptolyngbyaceae</taxon>
        <taxon>Leptolyngbya group</taxon>
        <taxon>Leptolyngbya</taxon>
        <taxon>Leptolyngbya iicbica</taxon>
    </lineage>
</organism>
<dbReference type="SMART" id="SM00091">
    <property type="entry name" value="PAS"/>
    <property type="match status" value="4"/>
</dbReference>
<dbReference type="CDD" id="cd00130">
    <property type="entry name" value="PAS"/>
    <property type="match status" value="4"/>
</dbReference>
<dbReference type="InterPro" id="IPR013767">
    <property type="entry name" value="PAS_fold"/>
</dbReference>
<dbReference type="Proteomes" id="UP000292459">
    <property type="component" value="Unassembled WGS sequence"/>
</dbReference>
<evidence type="ECO:0000259" key="5">
    <source>
        <dbReference type="PROSITE" id="PS50887"/>
    </source>
</evidence>
<keyword evidence="1" id="KW-0175">Coiled coil</keyword>
<dbReference type="Pfam" id="PF08448">
    <property type="entry name" value="PAS_4"/>
    <property type="match status" value="1"/>
</dbReference>
<dbReference type="Pfam" id="PF01590">
    <property type="entry name" value="GAF"/>
    <property type="match status" value="2"/>
</dbReference>
<keyword evidence="7" id="KW-1185">Reference proteome</keyword>
<dbReference type="Gene3D" id="3.30.70.270">
    <property type="match status" value="1"/>
</dbReference>
<dbReference type="Pfam" id="PF00990">
    <property type="entry name" value="GGDEF"/>
    <property type="match status" value="1"/>
</dbReference>
<evidence type="ECO:0000259" key="3">
    <source>
        <dbReference type="PROSITE" id="PS50112"/>
    </source>
</evidence>
<sequence length="1335" mass="150386">MAEINPCQASGLSADARHPCDRALDACQAWDHLVNAVALRIRRSLDLAEILQSTTDEIQPLLGCDRVVIYRFAPDWSGQVVTETVAHPQWSILDRVIHDPCFQASWLKPYQDNRYFALNDITQADITPCHAEFLASFHVKANLIIPILETDTLWGLLIAHHCQGARLWQAAEIEGLQLLAVQVGIAIHQARLMAELQAAKTQLESTVAARTSALAQSRDRLRDEMQRCQQLVTIVASSHDAILSTDLNGIVTSWNQGAEALFGYTAAEIIGQSLMTVIPEALQAEETQMLEHVHQGQPITSYETQRCRRDGQLIDVAITISPLRDEDGNLTGVSRIPRDISRRKQEERQRQAAEANLAESEQRLQLALEASGDGLWDWNITTGELFLSDRWGAMLGFAPGELTPNVTTWEELIHPDDRPWVEERLQAHLADPTVPYQFDYRLQTQTGDWKWIANYGKVVTWDAAGHPMRMAGTHRDISDRKQYETQIKQSEATKQALIQSIPDLLVQIRQDGLYLDVLNRDSTNVDIFAYDSNRAGAHVTEALPPDLAQQRLAYVQQVIATQQPVTYEYQIEVEGTIHDEEARLIPLDDISVLAVIRDISDRKRIEAQLRQSEATKQALIQAIPDFLVRMRQDGVQLEVINVGNVYCLHPAPAPIQRHNVLDIMPADISQERIQLAQRAIATGQTQVQEYAFTHDGRTIYEEARISPMTDDEVLVMVRDISDRKQAEHDSQANKEQLELVLKASSEGFWDWNLLTNDIYFSPRWKSMFGYADHELENTFEMWESLIFEEDRATVLQLVEDYNSGKIDTFATIQRFHHKNGSTVSVLSRAIHLKNDTGQVIRMVGSHLDLTQTMHMQEALRNSEMQLSSILDSSLDGIMAFRSIRDAQGHIIDFEWLLSNPTACQIVNKSVNELIGHHLLDVLPGNRTDGLFDLYIQVVETGNPIQRQFHYAHDGIDTWFENVAVKLGDGFAVTFRDISNIKQSEQALQQANQTLATHLDDLRQRNQEMLLLSETSDFLQACRTLEEACSVITTLVEPLFPDCSGSFHITCASRNRIEAVAQWGDRGSSKPEFQPHDCWALRRGKWHQTTPESYGLRCRHMTTTNPQLTTLCIPMIAQGETLGMFHLNSEDSQLQSESKRQLARTVAEQVGLAIANLHLRETLHNQSIRDSLTGLFNRRYLEESLQKEIARAQRHQTSVAVVMVDVDHFKAVNDTYGHDVGDIALQAIAQVLKTAIRSSDTACRYGGEEMTLVFPDTPLDEAIALAEELRLSIQHLVIKEKSQQLCDLSASFGVAVFPQHGILVPDLVRAADAALYRAKTMGRNQVVAAGFNAQEK</sequence>
<feature type="domain" description="PAC" evidence="4">
    <location>
        <begin position="436"/>
        <end position="489"/>
    </location>
</feature>
<feature type="domain" description="Phytochrome chromophore attachment site" evidence="2">
    <location>
        <begin position="46"/>
        <end position="182"/>
    </location>
</feature>
<feature type="domain" description="PAS" evidence="3">
    <location>
        <begin position="227"/>
        <end position="297"/>
    </location>
</feature>
<dbReference type="GO" id="GO:0006355">
    <property type="term" value="P:regulation of DNA-templated transcription"/>
    <property type="evidence" value="ECO:0007669"/>
    <property type="project" value="InterPro"/>
</dbReference>
<dbReference type="InterPro" id="IPR001610">
    <property type="entry name" value="PAC"/>
</dbReference>
<dbReference type="InterPro" id="IPR003018">
    <property type="entry name" value="GAF"/>
</dbReference>
<dbReference type="InterPro" id="IPR013656">
    <property type="entry name" value="PAS_4"/>
</dbReference>
<dbReference type="NCBIfam" id="TIGR00229">
    <property type="entry name" value="sensory_box"/>
    <property type="match status" value="4"/>
</dbReference>
<dbReference type="PROSITE" id="PS50113">
    <property type="entry name" value="PAC"/>
    <property type="match status" value="3"/>
</dbReference>
<dbReference type="SMART" id="SM00086">
    <property type="entry name" value="PAC"/>
    <property type="match status" value="4"/>
</dbReference>
<dbReference type="InterPro" id="IPR043128">
    <property type="entry name" value="Rev_trsase/Diguanyl_cyclase"/>
</dbReference>
<dbReference type="PANTHER" id="PTHR44757:SF2">
    <property type="entry name" value="BIOFILM ARCHITECTURE MAINTENANCE PROTEIN MBAA"/>
    <property type="match status" value="1"/>
</dbReference>
<comment type="caution">
    <text evidence="6">The sequence shown here is derived from an EMBL/GenBank/DDBJ whole genome shotgun (WGS) entry which is preliminary data.</text>
</comment>
<dbReference type="InterPro" id="IPR013655">
    <property type="entry name" value="PAS_fold_3"/>
</dbReference>
<dbReference type="InterPro" id="IPR000160">
    <property type="entry name" value="GGDEF_dom"/>
</dbReference>
<dbReference type="RefSeq" id="WP_130199338.1">
    <property type="nucleotide sequence ID" value="NZ_QVFV01000001.1"/>
</dbReference>
<evidence type="ECO:0000313" key="7">
    <source>
        <dbReference type="Proteomes" id="UP000292459"/>
    </source>
</evidence>
<dbReference type="PROSITE" id="PS50887">
    <property type="entry name" value="GGDEF"/>
    <property type="match status" value="1"/>
</dbReference>
<dbReference type="InterPro" id="IPR000014">
    <property type="entry name" value="PAS"/>
</dbReference>
<dbReference type="NCBIfam" id="TIGR00254">
    <property type="entry name" value="GGDEF"/>
    <property type="match status" value="1"/>
</dbReference>
<feature type="coiled-coil region" evidence="1">
    <location>
        <begin position="341"/>
        <end position="370"/>
    </location>
</feature>
<feature type="domain" description="PAC" evidence="4">
    <location>
        <begin position="300"/>
        <end position="352"/>
    </location>
</feature>
<evidence type="ECO:0000313" key="6">
    <source>
        <dbReference type="EMBL" id="RZM82908.1"/>
    </source>
</evidence>
<proteinExistence type="predicted"/>
<dbReference type="Pfam" id="PF00989">
    <property type="entry name" value="PAS"/>
    <property type="match status" value="1"/>
</dbReference>
<dbReference type="InterPro" id="IPR035965">
    <property type="entry name" value="PAS-like_dom_sf"/>
</dbReference>
<dbReference type="Gene3D" id="3.30.450.40">
    <property type="match status" value="2"/>
</dbReference>
<name>A0A4Q7EIK6_9CYAN</name>
<dbReference type="SUPFAM" id="SSF55073">
    <property type="entry name" value="Nucleotide cyclase"/>
    <property type="match status" value="1"/>
</dbReference>
<dbReference type="PROSITE" id="PS50046">
    <property type="entry name" value="PHYTOCHROME_2"/>
    <property type="match status" value="1"/>
</dbReference>
<protein>
    <submittedName>
        <fullName evidence="6">PAS domain S-box protein</fullName>
    </submittedName>
</protein>
<evidence type="ECO:0000259" key="2">
    <source>
        <dbReference type="PROSITE" id="PS50046"/>
    </source>
</evidence>
<dbReference type="SUPFAM" id="SSF55781">
    <property type="entry name" value="GAF domain-like"/>
    <property type="match status" value="2"/>
</dbReference>
<dbReference type="InterPro" id="IPR052155">
    <property type="entry name" value="Biofilm_reg_signaling"/>
</dbReference>
<evidence type="ECO:0000259" key="4">
    <source>
        <dbReference type="PROSITE" id="PS50113"/>
    </source>
</evidence>
<evidence type="ECO:0000256" key="1">
    <source>
        <dbReference type="SAM" id="Coils"/>
    </source>
</evidence>
<gene>
    <name evidence="6" type="ORF">DYY88_06845</name>
</gene>
<feature type="coiled-coil region" evidence="1">
    <location>
        <begin position="980"/>
        <end position="1007"/>
    </location>
</feature>
<dbReference type="PROSITE" id="PS50112">
    <property type="entry name" value="PAS"/>
    <property type="match status" value="2"/>
</dbReference>
<feature type="domain" description="PAC" evidence="4">
    <location>
        <begin position="809"/>
        <end position="861"/>
    </location>
</feature>
<dbReference type="EMBL" id="QVFV01000001">
    <property type="protein sequence ID" value="RZM82908.1"/>
    <property type="molecule type" value="Genomic_DNA"/>
</dbReference>
<dbReference type="Pfam" id="PF08447">
    <property type="entry name" value="PAS_3"/>
    <property type="match status" value="2"/>
</dbReference>
<dbReference type="Gene3D" id="3.30.450.20">
    <property type="entry name" value="PAS domain"/>
    <property type="match status" value="6"/>
</dbReference>
<dbReference type="FunFam" id="3.30.70.270:FF:000001">
    <property type="entry name" value="Diguanylate cyclase domain protein"/>
    <property type="match status" value="1"/>
</dbReference>
<accession>A0A4Q7EIK6</accession>